<dbReference type="PROSITE" id="PS00109">
    <property type="entry name" value="PROTEIN_KINASE_TYR"/>
    <property type="match status" value="1"/>
</dbReference>
<feature type="compositionally biased region" description="Basic and acidic residues" evidence="1">
    <location>
        <begin position="718"/>
        <end position="732"/>
    </location>
</feature>
<dbReference type="PANTHER" id="PTHR38248:SF2">
    <property type="entry name" value="FUNK1 11"/>
    <property type="match status" value="1"/>
</dbReference>
<dbReference type="InterPro" id="IPR011009">
    <property type="entry name" value="Kinase-like_dom_sf"/>
</dbReference>
<evidence type="ECO:0000313" key="4">
    <source>
        <dbReference type="Proteomes" id="UP001383192"/>
    </source>
</evidence>
<keyword evidence="4" id="KW-1185">Reference proteome</keyword>
<name>A0AAW0BYQ1_9AGAR</name>
<dbReference type="InterPro" id="IPR008266">
    <property type="entry name" value="Tyr_kinase_AS"/>
</dbReference>
<dbReference type="Gene3D" id="1.10.510.10">
    <property type="entry name" value="Transferase(Phosphotransferase) domain 1"/>
    <property type="match status" value="1"/>
</dbReference>
<reference evidence="3 4" key="1">
    <citation type="submission" date="2024-01" db="EMBL/GenBank/DDBJ databases">
        <title>A draft genome for a cacao thread blight-causing isolate of Paramarasmius palmivorus.</title>
        <authorList>
            <person name="Baruah I.K."/>
            <person name="Bukari Y."/>
            <person name="Amoako-Attah I."/>
            <person name="Meinhardt L.W."/>
            <person name="Bailey B.A."/>
            <person name="Cohen S.P."/>
        </authorList>
    </citation>
    <scope>NUCLEOTIDE SEQUENCE [LARGE SCALE GENOMIC DNA]</scope>
    <source>
        <strain evidence="3 4">GH-12</strain>
    </source>
</reference>
<dbReference type="Pfam" id="PF17667">
    <property type="entry name" value="Pkinase_fungal"/>
    <property type="match status" value="1"/>
</dbReference>
<dbReference type="SUPFAM" id="SSF56112">
    <property type="entry name" value="Protein kinase-like (PK-like)"/>
    <property type="match status" value="1"/>
</dbReference>
<evidence type="ECO:0000256" key="1">
    <source>
        <dbReference type="SAM" id="MobiDB-lite"/>
    </source>
</evidence>
<dbReference type="Proteomes" id="UP001383192">
    <property type="component" value="Unassembled WGS sequence"/>
</dbReference>
<feature type="region of interest" description="Disordered" evidence="1">
    <location>
        <begin position="700"/>
        <end position="760"/>
    </location>
</feature>
<evidence type="ECO:0000313" key="3">
    <source>
        <dbReference type="EMBL" id="KAK7030419.1"/>
    </source>
</evidence>
<dbReference type="AlphaFoldDB" id="A0AAW0BYQ1"/>
<evidence type="ECO:0000259" key="2">
    <source>
        <dbReference type="Pfam" id="PF17667"/>
    </source>
</evidence>
<feature type="domain" description="Fungal-type protein kinase" evidence="2">
    <location>
        <begin position="201"/>
        <end position="539"/>
    </location>
</feature>
<dbReference type="PANTHER" id="PTHR38248">
    <property type="entry name" value="FUNK1 6"/>
    <property type="match status" value="1"/>
</dbReference>
<dbReference type="EMBL" id="JAYKXP010000076">
    <property type="protein sequence ID" value="KAK7030419.1"/>
    <property type="molecule type" value="Genomic_DNA"/>
</dbReference>
<dbReference type="GO" id="GO:0004672">
    <property type="term" value="F:protein kinase activity"/>
    <property type="evidence" value="ECO:0007669"/>
    <property type="project" value="InterPro"/>
</dbReference>
<dbReference type="InterPro" id="IPR040976">
    <property type="entry name" value="Pkinase_fungal"/>
</dbReference>
<accession>A0AAW0BYQ1</accession>
<sequence length="760" mass="85708">MSLPALPAQPLLKSSPLKVRSMDTRLPHSTLSAATDIDRERRYKYVDNDLKDVYIGPVKPSDFLEKYFPGQGGDMPSFTGERKEAFVKVGDVMDPTKTNSANNDNEEASKRGEAKMYQPMVEAMAPYCPHFDIVNTSSSSDKHVPVHLIGEVSPDLVLYAKGSARRRNMDFRAMGLHVELKAKVDPFNDDPPTFEPKSDAAGQIRGQMASYAGAQMASQFRTHYFSVWARGNAARLIRWDRGGVVVTRKFDYAQEPCLAKFLWCFDGADLATQGYDTSVTVADKDNEMDAPYIEKAKSELGLPDNAIVVKFRVYDERTKSWRHFYGANLVDISSATPVGRCTRGFGVIDEDGKKVYLKDTWRIAEDGYNKESEVYYNDLGGIKSIPRVSAAGDVEGTWQKTVSHKWLPNERLRQGRFRRHHHYFIVFEDLGIPLTEFKDLKELVSAMKDALQAHTDAYEKGILHRDISTGNILIKPSGGGMLIDWEFAKSTMSKGARIMERTGTWQFMSVHLLTNTAGSVEHTLLDDLESFFHVLCYIVLVRCEHGLDQKAVKHHLRTVYDAWFSDDGDDSDETVVGGVDKGRAMKSFFIKGEAKLPDSPLRDLLIELEDVFASRYIGAPSQEARKEFEELVTEMNPSERQLEKMKNPVWIYDGKIAKLNQSSRWMLDLFNQALEDPRGLTAKPVVRPYLTTPYIRVRQTIHAMSENPSGTSKRKRDRKELQEGSESKKLKEAPSGSGSKRPRKEVTSGPGSKKPRQAKQ</sequence>
<organism evidence="3 4">
    <name type="scientific">Paramarasmius palmivorus</name>
    <dbReference type="NCBI Taxonomy" id="297713"/>
    <lineage>
        <taxon>Eukaryota</taxon>
        <taxon>Fungi</taxon>
        <taxon>Dikarya</taxon>
        <taxon>Basidiomycota</taxon>
        <taxon>Agaricomycotina</taxon>
        <taxon>Agaricomycetes</taxon>
        <taxon>Agaricomycetidae</taxon>
        <taxon>Agaricales</taxon>
        <taxon>Marasmiineae</taxon>
        <taxon>Marasmiaceae</taxon>
        <taxon>Paramarasmius</taxon>
    </lineage>
</organism>
<protein>
    <recommendedName>
        <fullName evidence="2">Fungal-type protein kinase domain-containing protein</fullName>
    </recommendedName>
</protein>
<gene>
    <name evidence="3" type="ORF">VNI00_014163</name>
</gene>
<proteinExistence type="predicted"/>
<comment type="caution">
    <text evidence="3">The sequence shown here is derived from an EMBL/GenBank/DDBJ whole genome shotgun (WGS) entry which is preliminary data.</text>
</comment>